<evidence type="ECO:0000256" key="1">
    <source>
        <dbReference type="ARBA" id="ARBA00009865"/>
    </source>
</evidence>
<evidence type="ECO:0000256" key="3">
    <source>
        <dbReference type="ARBA" id="ARBA00023277"/>
    </source>
</evidence>
<sequence>MPPKLATRSADRRPRPSPDMEATVTDEKGTRSLEDGRWATVAPSRARRPSTTYAITHTVAYTVAYISPLICGLLILLILGTYCFGVRFIWFLPGGCWLSEGKAPDNTSLGNYTTVPDLIETLKMAPSLLQAALGLLLPAMARALPFRHRASLDFTTSESGNPFVDGWYADPDIEYYGGKYWVFPTSSYPYEQQTYLDAFSSTDLVHWEKHPNILTTKDVKWANKAVWAPAPISRNGKYYIYFGANDIQEGEPEAGLIGGIGVAVSDKPEGPYVDAIGKPLIGEYHNGAQPIDQDVYIDDDGQAYIFYGGHSHCNMAKLNADMVSVGQFDDGTSYKEITPEGYVEGPQMVKRNGKYYLMWSEGGWTGPNYSVSYAMADTINGPFIKQASILKQDAAVAKGSGHNSVIHIPNTDIWYIVYHRRPLSETDGNHRVLAYDRMYFNEDGTIVPITMLVKDNFADGQSIGWKQYGSQWSVSNSKFTSSGSSAAMLDTNFGDLVYDATVSVPGSGAEAGLLFRATNLSNNLAQLNGYYAKVSASGSVTLEKVANGASSALGSSGAVIAANTDHHLRVTAVGSQIKVFVDDMNTPKITATDGTFATGADGVRSSAGGARFGSISVAKP</sequence>
<dbReference type="Pfam" id="PF06439">
    <property type="entry name" value="3keto-disac_hyd"/>
    <property type="match status" value="1"/>
</dbReference>
<dbReference type="OrthoDB" id="5211809at2759"/>
<feature type="site" description="Important for catalytic activity, responsible for pKa modulation of the active site Glu and correct orientation of both the proton donor and substrate" evidence="6">
    <location>
        <position position="292"/>
    </location>
</feature>
<dbReference type="InterPro" id="IPR023296">
    <property type="entry name" value="Glyco_hydro_beta-prop_sf"/>
</dbReference>
<reference evidence="10" key="1">
    <citation type="submission" date="2016-03" db="EMBL/GenBank/DDBJ databases">
        <title>Draft genome sequence of Rosellinia necatrix.</title>
        <authorList>
            <person name="Kanematsu S."/>
        </authorList>
    </citation>
    <scope>NUCLEOTIDE SEQUENCE [LARGE SCALE GENOMIC DNA]</scope>
    <source>
        <strain evidence="10">W97</strain>
    </source>
</reference>
<name>A0A1W2TGR8_ROSNE</name>
<comment type="similarity">
    <text evidence="1">Belongs to the glycosyl hydrolase 43 family.</text>
</comment>
<dbReference type="Proteomes" id="UP000054516">
    <property type="component" value="Unassembled WGS sequence"/>
</dbReference>
<evidence type="ECO:0000313" key="10">
    <source>
        <dbReference type="EMBL" id="GAP87313.2"/>
    </source>
</evidence>
<dbReference type="InterPro" id="IPR052176">
    <property type="entry name" value="Glycosyl_Hydrlase_43_Enz"/>
</dbReference>
<keyword evidence="3" id="KW-0119">Carbohydrate metabolism</keyword>
<feature type="active site" description="Proton acceptor" evidence="5">
    <location>
        <position position="170"/>
    </location>
</feature>
<evidence type="ECO:0000256" key="5">
    <source>
        <dbReference type="PIRSR" id="PIRSR606710-1"/>
    </source>
</evidence>
<evidence type="ECO:0000256" key="8">
    <source>
        <dbReference type="SAM" id="Phobius"/>
    </source>
</evidence>
<keyword evidence="8" id="KW-0812">Transmembrane</keyword>
<dbReference type="CDD" id="cd18827">
    <property type="entry name" value="GH43_XlnD-like"/>
    <property type="match status" value="1"/>
</dbReference>
<evidence type="ECO:0000259" key="9">
    <source>
        <dbReference type="Pfam" id="PF06439"/>
    </source>
</evidence>
<keyword evidence="8" id="KW-1133">Transmembrane helix</keyword>
<dbReference type="PANTHER" id="PTHR43772:SF2">
    <property type="entry name" value="PUTATIVE (AFU_ORTHOLOGUE AFUA_2G04480)-RELATED"/>
    <property type="match status" value="1"/>
</dbReference>
<dbReference type="AlphaFoldDB" id="A0A1W2TGR8"/>
<keyword evidence="2" id="KW-0378">Hydrolase</keyword>
<dbReference type="EMBL" id="DF977472">
    <property type="protein sequence ID" value="GAP87313.2"/>
    <property type="molecule type" value="Genomic_DNA"/>
</dbReference>
<gene>
    <name evidence="10" type="ORF">SAMD00023353_2701000</name>
</gene>
<evidence type="ECO:0000256" key="2">
    <source>
        <dbReference type="ARBA" id="ARBA00022801"/>
    </source>
</evidence>
<dbReference type="Pfam" id="PF04616">
    <property type="entry name" value="Glyco_hydro_43"/>
    <property type="match status" value="1"/>
</dbReference>
<feature type="region of interest" description="Disordered" evidence="7">
    <location>
        <begin position="1"/>
        <end position="32"/>
    </location>
</feature>
<dbReference type="Gene3D" id="2.60.120.560">
    <property type="entry name" value="Exo-inulinase, domain 1"/>
    <property type="match status" value="1"/>
</dbReference>
<dbReference type="InterPro" id="IPR010496">
    <property type="entry name" value="AL/BT2_dom"/>
</dbReference>
<keyword evidence="11" id="KW-1185">Reference proteome</keyword>
<evidence type="ECO:0000256" key="7">
    <source>
        <dbReference type="SAM" id="MobiDB-lite"/>
    </source>
</evidence>
<feature type="compositionally biased region" description="Basic and acidic residues" evidence="7">
    <location>
        <begin position="9"/>
        <end position="18"/>
    </location>
</feature>
<dbReference type="GO" id="GO:0005975">
    <property type="term" value="P:carbohydrate metabolic process"/>
    <property type="evidence" value="ECO:0007669"/>
    <property type="project" value="InterPro"/>
</dbReference>
<evidence type="ECO:0000313" key="11">
    <source>
        <dbReference type="Proteomes" id="UP000054516"/>
    </source>
</evidence>
<dbReference type="Gene3D" id="2.115.10.20">
    <property type="entry name" value="Glycosyl hydrolase domain, family 43"/>
    <property type="match status" value="1"/>
</dbReference>
<evidence type="ECO:0000256" key="4">
    <source>
        <dbReference type="ARBA" id="ARBA00023295"/>
    </source>
</evidence>
<accession>A0A1W2TGR8</accession>
<dbReference type="GO" id="GO:0004553">
    <property type="term" value="F:hydrolase activity, hydrolyzing O-glycosyl compounds"/>
    <property type="evidence" value="ECO:0007669"/>
    <property type="project" value="InterPro"/>
</dbReference>
<dbReference type="PANTHER" id="PTHR43772">
    <property type="entry name" value="ENDO-1,4-BETA-XYLANASE"/>
    <property type="match status" value="1"/>
</dbReference>
<keyword evidence="8" id="KW-0472">Membrane</keyword>
<feature type="transmembrane region" description="Helical" evidence="8">
    <location>
        <begin position="69"/>
        <end position="90"/>
    </location>
</feature>
<keyword evidence="4" id="KW-0326">Glycosidase</keyword>
<feature type="domain" description="3-keto-alpha-glucoside-1,2-lyase/3-keto-2-hydroxy-glucal hydratase" evidence="9">
    <location>
        <begin position="462"/>
        <end position="600"/>
    </location>
</feature>
<dbReference type="OMA" id="YDAQTFL"/>
<protein>
    <submittedName>
        <fullName evidence="10">Putative arabinan endo-1 5-alpha-L-arabinosidase</fullName>
    </submittedName>
</protein>
<organism evidence="10">
    <name type="scientific">Rosellinia necatrix</name>
    <name type="common">White root-rot fungus</name>
    <dbReference type="NCBI Taxonomy" id="77044"/>
    <lineage>
        <taxon>Eukaryota</taxon>
        <taxon>Fungi</taxon>
        <taxon>Dikarya</taxon>
        <taxon>Ascomycota</taxon>
        <taxon>Pezizomycotina</taxon>
        <taxon>Sordariomycetes</taxon>
        <taxon>Xylariomycetidae</taxon>
        <taxon>Xylariales</taxon>
        <taxon>Xylariaceae</taxon>
        <taxon>Rosellinia</taxon>
    </lineage>
</organism>
<dbReference type="SUPFAM" id="SSF75005">
    <property type="entry name" value="Arabinanase/levansucrase/invertase"/>
    <property type="match status" value="1"/>
</dbReference>
<dbReference type="InterPro" id="IPR006710">
    <property type="entry name" value="Glyco_hydro_43"/>
</dbReference>
<feature type="active site" description="Proton donor" evidence="5">
    <location>
        <position position="344"/>
    </location>
</feature>
<evidence type="ECO:0000256" key="6">
    <source>
        <dbReference type="PIRSR" id="PIRSR606710-2"/>
    </source>
</evidence>
<dbReference type="STRING" id="77044.A0A1W2TGR8"/>
<proteinExistence type="inferred from homology"/>